<name>A0A3Q7J9D2_SOLLC</name>
<dbReference type="PaxDb" id="4081-Solyc10g039350.1.1"/>
<proteinExistence type="predicted"/>
<reference evidence="1" key="2">
    <citation type="submission" date="2019-01" db="UniProtKB">
        <authorList>
            <consortium name="EnsemblPlants"/>
        </authorList>
    </citation>
    <scope>IDENTIFICATION</scope>
    <source>
        <strain evidence="1">cv. Heinz 1706</strain>
    </source>
</reference>
<dbReference type="Gramene" id="Solyc10g039350.1.1">
    <property type="protein sequence ID" value="Solyc10g039350.1.1.1"/>
    <property type="gene ID" value="Solyc10g039350.1"/>
</dbReference>
<accession>A0A3Q7J9D2</accession>
<evidence type="ECO:0000313" key="2">
    <source>
        <dbReference type="Proteomes" id="UP000004994"/>
    </source>
</evidence>
<sequence>MNSSEALQICNHQEIQDLTITSHRTSCQTPMHRRTSILAGIAPTPTNQFSDKEK</sequence>
<evidence type="ECO:0000313" key="1">
    <source>
        <dbReference type="EnsemblPlants" id="Solyc10g039350.1.1.1"/>
    </source>
</evidence>
<dbReference type="Proteomes" id="UP000004994">
    <property type="component" value="Chromosome 10"/>
</dbReference>
<reference evidence="1" key="1">
    <citation type="journal article" date="2012" name="Nature">
        <title>The tomato genome sequence provides insights into fleshy fruit evolution.</title>
        <authorList>
            <consortium name="Tomato Genome Consortium"/>
        </authorList>
    </citation>
    <scope>NUCLEOTIDE SEQUENCE [LARGE SCALE GENOMIC DNA]</scope>
    <source>
        <strain evidence="1">cv. Heinz 1706</strain>
    </source>
</reference>
<dbReference type="EnsemblPlants" id="Solyc10g039350.1.1">
    <property type="protein sequence ID" value="Solyc10g039350.1.1.1"/>
    <property type="gene ID" value="Solyc10g039350.1"/>
</dbReference>
<protein>
    <submittedName>
        <fullName evidence="1">Uncharacterized protein</fullName>
    </submittedName>
</protein>
<keyword evidence="2" id="KW-1185">Reference proteome</keyword>
<dbReference type="AlphaFoldDB" id="A0A3Q7J9D2"/>
<dbReference type="InParanoid" id="A0A3Q7J9D2"/>
<organism evidence="1">
    <name type="scientific">Solanum lycopersicum</name>
    <name type="common">Tomato</name>
    <name type="synonym">Lycopersicon esculentum</name>
    <dbReference type="NCBI Taxonomy" id="4081"/>
    <lineage>
        <taxon>Eukaryota</taxon>
        <taxon>Viridiplantae</taxon>
        <taxon>Streptophyta</taxon>
        <taxon>Embryophyta</taxon>
        <taxon>Tracheophyta</taxon>
        <taxon>Spermatophyta</taxon>
        <taxon>Magnoliopsida</taxon>
        <taxon>eudicotyledons</taxon>
        <taxon>Gunneridae</taxon>
        <taxon>Pentapetalae</taxon>
        <taxon>asterids</taxon>
        <taxon>lamiids</taxon>
        <taxon>Solanales</taxon>
        <taxon>Solanaceae</taxon>
        <taxon>Solanoideae</taxon>
        <taxon>Solaneae</taxon>
        <taxon>Solanum</taxon>
        <taxon>Solanum subgen. Lycopersicon</taxon>
    </lineage>
</organism>